<organism evidence="3 4">
    <name type="scientific">Chamaesiphon polymorphus CCALA 037</name>
    <dbReference type="NCBI Taxonomy" id="2107692"/>
    <lineage>
        <taxon>Bacteria</taxon>
        <taxon>Bacillati</taxon>
        <taxon>Cyanobacteriota</taxon>
        <taxon>Cyanophyceae</taxon>
        <taxon>Gomontiellales</taxon>
        <taxon>Chamaesiphonaceae</taxon>
        <taxon>Chamaesiphon</taxon>
    </lineage>
</organism>
<dbReference type="Gene3D" id="2.40.50.140">
    <property type="entry name" value="Nucleic acid-binding proteins"/>
    <property type="match status" value="1"/>
</dbReference>
<dbReference type="PROSITE" id="PS50935">
    <property type="entry name" value="SSB"/>
    <property type="match status" value="1"/>
</dbReference>
<protein>
    <submittedName>
        <fullName evidence="3">Single-stranded DNA-binding protein</fullName>
    </submittedName>
</protein>
<name>A0A2T1GCQ3_9CYAN</name>
<dbReference type="GO" id="GO:0003697">
    <property type="term" value="F:single-stranded DNA binding"/>
    <property type="evidence" value="ECO:0007669"/>
    <property type="project" value="InterPro"/>
</dbReference>
<evidence type="ECO:0000313" key="3">
    <source>
        <dbReference type="EMBL" id="PSB55200.1"/>
    </source>
</evidence>
<accession>A0A2T1GCQ3</accession>
<dbReference type="EMBL" id="PVWO01000203">
    <property type="protein sequence ID" value="PSB55200.1"/>
    <property type="molecule type" value="Genomic_DNA"/>
</dbReference>
<dbReference type="InterPro" id="IPR000424">
    <property type="entry name" value="Primosome_PriB/ssb"/>
</dbReference>
<keyword evidence="1 2" id="KW-0238">DNA-binding</keyword>
<dbReference type="Proteomes" id="UP000238937">
    <property type="component" value="Unassembled WGS sequence"/>
</dbReference>
<evidence type="ECO:0000313" key="4">
    <source>
        <dbReference type="Proteomes" id="UP000238937"/>
    </source>
</evidence>
<gene>
    <name evidence="3" type="ORF">C7B77_15780</name>
</gene>
<evidence type="ECO:0000256" key="1">
    <source>
        <dbReference type="ARBA" id="ARBA00023125"/>
    </source>
</evidence>
<evidence type="ECO:0000256" key="2">
    <source>
        <dbReference type="PROSITE-ProRule" id="PRU00252"/>
    </source>
</evidence>
<keyword evidence="4" id="KW-1185">Reference proteome</keyword>
<reference evidence="3 4" key="1">
    <citation type="submission" date="2018-03" db="EMBL/GenBank/DDBJ databases">
        <title>The ancient ancestry and fast evolution of plastids.</title>
        <authorList>
            <person name="Moore K.R."/>
            <person name="Magnabosco C."/>
            <person name="Momper L."/>
            <person name="Gold D.A."/>
            <person name="Bosak T."/>
            <person name="Fournier G.P."/>
        </authorList>
    </citation>
    <scope>NUCLEOTIDE SEQUENCE [LARGE SCALE GENOMIC DNA]</scope>
    <source>
        <strain evidence="3 4">CCALA 037</strain>
    </source>
</reference>
<comment type="caution">
    <text evidence="3">The sequence shown here is derived from an EMBL/GenBank/DDBJ whole genome shotgun (WGS) entry which is preliminary data.</text>
</comment>
<dbReference type="RefSeq" id="WP_106306676.1">
    <property type="nucleotide sequence ID" value="NZ_PVWO01000203.1"/>
</dbReference>
<dbReference type="InterPro" id="IPR012340">
    <property type="entry name" value="NA-bd_OB-fold"/>
</dbReference>
<dbReference type="SUPFAM" id="SSF50249">
    <property type="entry name" value="Nucleic acid-binding proteins"/>
    <property type="match status" value="1"/>
</dbReference>
<sequence length="106" mass="11728">MTMFVTISGRVGRNAEFKDIPLKDGSGSFEIAESSLAVTPTRDVTDWYGLKLQGDSLLKASEYVQKGQVLSVVGELTIETWLDDENNHRFKPVVLVKQLQLAAKSN</sequence>
<proteinExistence type="predicted"/>
<dbReference type="AlphaFoldDB" id="A0A2T1GCQ3"/>
<dbReference type="Pfam" id="PF00436">
    <property type="entry name" value="SSB"/>
    <property type="match status" value="1"/>
</dbReference>
<dbReference type="OrthoDB" id="9809878at2"/>